<evidence type="ECO:0000313" key="2">
    <source>
        <dbReference type="Proteomes" id="UP000054564"/>
    </source>
</evidence>
<dbReference type="EMBL" id="AJIL01000163">
    <property type="protein sequence ID" value="KNE92466.1"/>
    <property type="molecule type" value="Genomic_DNA"/>
</dbReference>
<organism evidence="1 2">
    <name type="scientific">Puccinia striiformis f. sp. tritici PST-78</name>
    <dbReference type="NCBI Taxonomy" id="1165861"/>
    <lineage>
        <taxon>Eukaryota</taxon>
        <taxon>Fungi</taxon>
        <taxon>Dikarya</taxon>
        <taxon>Basidiomycota</taxon>
        <taxon>Pucciniomycotina</taxon>
        <taxon>Pucciniomycetes</taxon>
        <taxon>Pucciniales</taxon>
        <taxon>Pucciniaceae</taxon>
        <taxon>Puccinia</taxon>
    </lineage>
</organism>
<reference evidence="2" key="1">
    <citation type="submission" date="2014-03" db="EMBL/GenBank/DDBJ databases">
        <title>The Genome Sequence of Puccinia striiformis f. sp. tritici PST-78.</title>
        <authorList>
            <consortium name="The Broad Institute Genome Sequencing Platform"/>
            <person name="Cuomo C."/>
            <person name="Hulbert S."/>
            <person name="Chen X."/>
            <person name="Walker B."/>
            <person name="Young S.K."/>
            <person name="Zeng Q."/>
            <person name="Gargeya S."/>
            <person name="Fitzgerald M."/>
            <person name="Haas B."/>
            <person name="Abouelleil A."/>
            <person name="Alvarado L."/>
            <person name="Arachchi H.M."/>
            <person name="Berlin A.M."/>
            <person name="Chapman S.B."/>
            <person name="Goldberg J."/>
            <person name="Griggs A."/>
            <person name="Gujja S."/>
            <person name="Hansen M."/>
            <person name="Howarth C."/>
            <person name="Imamovic A."/>
            <person name="Larimer J."/>
            <person name="McCowan C."/>
            <person name="Montmayeur A."/>
            <person name="Murphy C."/>
            <person name="Neiman D."/>
            <person name="Pearson M."/>
            <person name="Priest M."/>
            <person name="Roberts A."/>
            <person name="Saif S."/>
            <person name="Shea T."/>
            <person name="Sisk P."/>
            <person name="Sykes S."/>
            <person name="Wortman J."/>
            <person name="Nusbaum C."/>
            <person name="Birren B."/>
        </authorList>
    </citation>
    <scope>NUCLEOTIDE SEQUENCE [LARGE SCALE GENOMIC DNA]</scope>
    <source>
        <strain evidence="2">race PST-78</strain>
    </source>
</reference>
<name>A0A0L0UZX8_9BASI</name>
<dbReference type="Proteomes" id="UP000054564">
    <property type="component" value="Unassembled WGS sequence"/>
</dbReference>
<comment type="caution">
    <text evidence="1">The sequence shown here is derived from an EMBL/GenBank/DDBJ whole genome shotgun (WGS) entry which is preliminary data.</text>
</comment>
<protein>
    <submittedName>
        <fullName evidence="1">Uncharacterized protein</fullName>
    </submittedName>
</protein>
<evidence type="ECO:0000313" key="1">
    <source>
        <dbReference type="EMBL" id="KNE92466.1"/>
    </source>
</evidence>
<accession>A0A0L0UZX8</accession>
<dbReference type="AlphaFoldDB" id="A0A0L0UZX8"/>
<proteinExistence type="predicted"/>
<sequence length="50" mass="5430">MLAVHWDLAKQTKSQNTILANQQEALTTLADNSSMQTNLGNSFGDKPALL</sequence>
<keyword evidence="2" id="KW-1185">Reference proteome</keyword>
<gene>
    <name evidence="1" type="ORF">PSTG_14129</name>
</gene>